<keyword evidence="4" id="KW-1015">Disulfide bond</keyword>
<evidence type="ECO:0000256" key="3">
    <source>
        <dbReference type="ARBA" id="ARBA00023054"/>
    </source>
</evidence>
<dbReference type="GeneTree" id="ENSGT00940000164972"/>
<feature type="chain" id="PRO_5025574819" evidence="8">
    <location>
        <begin position="22"/>
        <end position="510"/>
    </location>
</feature>
<dbReference type="InterPro" id="IPR036056">
    <property type="entry name" value="Fibrinogen-like_C"/>
</dbReference>
<evidence type="ECO:0000256" key="1">
    <source>
        <dbReference type="ARBA" id="ARBA00022657"/>
    </source>
</evidence>
<keyword evidence="11" id="KW-1185">Reference proteome</keyword>
<dbReference type="InterPro" id="IPR057439">
    <property type="entry name" value="ANG-1/2/4"/>
</dbReference>
<feature type="domain" description="Fibrinogen C-terminal" evidence="9">
    <location>
        <begin position="283"/>
        <end position="503"/>
    </location>
</feature>
<dbReference type="SMART" id="SM00186">
    <property type="entry name" value="FBG"/>
    <property type="match status" value="1"/>
</dbReference>
<evidence type="ECO:0000256" key="8">
    <source>
        <dbReference type="SAM" id="SignalP"/>
    </source>
</evidence>
<protein>
    <submittedName>
        <fullName evidence="10">Angiopoietin 2b</fullName>
    </submittedName>
</protein>
<evidence type="ECO:0000259" key="9">
    <source>
        <dbReference type="PROSITE" id="PS51406"/>
    </source>
</evidence>
<dbReference type="CDD" id="cd00087">
    <property type="entry name" value="FReD"/>
    <property type="match status" value="1"/>
</dbReference>
<evidence type="ECO:0000313" key="10">
    <source>
        <dbReference type="Ensembl" id="ENSTRUP00000058593.1"/>
    </source>
</evidence>
<reference evidence="10 11" key="1">
    <citation type="journal article" date="2011" name="Genome Biol. Evol.">
        <title>Integration of the genetic map and genome assembly of fugu facilitates insights into distinct features of genome evolution in teleosts and mammals.</title>
        <authorList>
            <person name="Kai W."/>
            <person name="Kikuchi K."/>
            <person name="Tohari S."/>
            <person name="Chew A.K."/>
            <person name="Tay A."/>
            <person name="Fujiwara A."/>
            <person name="Hosoya S."/>
            <person name="Suetake H."/>
            <person name="Naruse K."/>
            <person name="Brenner S."/>
            <person name="Suzuki Y."/>
            <person name="Venkatesh B."/>
        </authorList>
    </citation>
    <scope>NUCLEOTIDE SEQUENCE [LARGE SCALE GENOMIC DNA]</scope>
</reference>
<dbReference type="Pfam" id="PF00147">
    <property type="entry name" value="Fibrinogen_C"/>
    <property type="match status" value="1"/>
</dbReference>
<keyword evidence="3 6" id="KW-0175">Coiled coil</keyword>
<accession>A0A674MCA3</accession>
<feature type="signal peptide" evidence="8">
    <location>
        <begin position="1"/>
        <end position="21"/>
    </location>
</feature>
<evidence type="ECO:0000256" key="4">
    <source>
        <dbReference type="ARBA" id="ARBA00023157"/>
    </source>
</evidence>
<feature type="compositionally biased region" description="Polar residues" evidence="7">
    <location>
        <begin position="50"/>
        <end position="60"/>
    </location>
</feature>
<evidence type="ECO:0000256" key="5">
    <source>
        <dbReference type="ARBA" id="ARBA00023180"/>
    </source>
</evidence>
<dbReference type="InterPro" id="IPR002181">
    <property type="entry name" value="Fibrinogen_a/b/g_C_dom"/>
</dbReference>
<name>A0A674MCA3_TAKRU</name>
<feature type="compositionally biased region" description="Basic and acidic residues" evidence="7">
    <location>
        <begin position="77"/>
        <end position="86"/>
    </location>
</feature>
<dbReference type="Ensembl" id="ENSTRUT00000083841.1">
    <property type="protein sequence ID" value="ENSTRUP00000058593.1"/>
    <property type="gene ID" value="ENSTRUG00000015237.3"/>
</dbReference>
<dbReference type="SUPFAM" id="SSF56496">
    <property type="entry name" value="Fibrinogen C-terminal domain-like"/>
    <property type="match status" value="1"/>
</dbReference>
<evidence type="ECO:0000256" key="7">
    <source>
        <dbReference type="SAM" id="MobiDB-lite"/>
    </source>
</evidence>
<keyword evidence="1" id="KW-0037">Angiogenesis</keyword>
<dbReference type="GO" id="GO:0001525">
    <property type="term" value="P:angiogenesis"/>
    <property type="evidence" value="ECO:0007669"/>
    <property type="project" value="UniProtKB-KW"/>
</dbReference>
<dbReference type="Proteomes" id="UP000005226">
    <property type="component" value="Chromosome 12"/>
</dbReference>
<dbReference type="Gene3D" id="3.90.215.10">
    <property type="entry name" value="Gamma Fibrinogen, chain A, domain 1"/>
    <property type="match status" value="1"/>
</dbReference>
<dbReference type="NCBIfam" id="NF040941">
    <property type="entry name" value="GGGWT_bact"/>
    <property type="match status" value="1"/>
</dbReference>
<reference evidence="10" key="3">
    <citation type="submission" date="2025-09" db="UniProtKB">
        <authorList>
            <consortium name="Ensembl"/>
        </authorList>
    </citation>
    <scope>IDENTIFICATION</scope>
</reference>
<dbReference type="InterPro" id="IPR020837">
    <property type="entry name" value="Fibrinogen_CS"/>
</dbReference>
<proteinExistence type="predicted"/>
<dbReference type="PROSITE" id="PS51406">
    <property type="entry name" value="FIBRINOGEN_C_2"/>
    <property type="match status" value="1"/>
</dbReference>
<dbReference type="AlphaFoldDB" id="A0A674MCA3"/>
<dbReference type="InterPro" id="IPR014716">
    <property type="entry name" value="Fibrinogen_a/b/g_C_1"/>
</dbReference>
<reference evidence="10" key="2">
    <citation type="submission" date="2025-08" db="UniProtKB">
        <authorList>
            <consortium name="Ensembl"/>
        </authorList>
    </citation>
    <scope>IDENTIFICATION</scope>
</reference>
<dbReference type="Pfam" id="PF25443">
    <property type="entry name" value="ANG-1"/>
    <property type="match status" value="1"/>
</dbReference>
<dbReference type="PROSITE" id="PS00514">
    <property type="entry name" value="FIBRINOGEN_C_1"/>
    <property type="match status" value="1"/>
</dbReference>
<evidence type="ECO:0000256" key="6">
    <source>
        <dbReference type="SAM" id="Coils"/>
    </source>
</evidence>
<evidence type="ECO:0000256" key="2">
    <source>
        <dbReference type="ARBA" id="ARBA00022729"/>
    </source>
</evidence>
<evidence type="ECO:0000313" key="11">
    <source>
        <dbReference type="Proteomes" id="UP000005226"/>
    </source>
</evidence>
<dbReference type="PANTHER" id="PTHR19143:SF243">
    <property type="entry name" value="ANGIOPOIETIN-2"/>
    <property type="match status" value="1"/>
</dbReference>
<dbReference type="FunFam" id="3.90.215.10:FF:000001">
    <property type="entry name" value="Tenascin isoform 1"/>
    <property type="match status" value="1"/>
</dbReference>
<keyword evidence="5" id="KW-0325">Glycoprotein</keyword>
<dbReference type="InParanoid" id="A0A674MCA3"/>
<organism evidence="10 11">
    <name type="scientific">Takifugu rubripes</name>
    <name type="common">Japanese pufferfish</name>
    <name type="synonym">Fugu rubripes</name>
    <dbReference type="NCBI Taxonomy" id="31033"/>
    <lineage>
        <taxon>Eukaryota</taxon>
        <taxon>Metazoa</taxon>
        <taxon>Chordata</taxon>
        <taxon>Craniata</taxon>
        <taxon>Vertebrata</taxon>
        <taxon>Euteleostomi</taxon>
        <taxon>Actinopterygii</taxon>
        <taxon>Neopterygii</taxon>
        <taxon>Teleostei</taxon>
        <taxon>Neoteleostei</taxon>
        <taxon>Acanthomorphata</taxon>
        <taxon>Eupercaria</taxon>
        <taxon>Tetraodontiformes</taxon>
        <taxon>Tetradontoidea</taxon>
        <taxon>Tetraodontidae</taxon>
        <taxon>Takifugu</taxon>
    </lineage>
</organism>
<feature type="region of interest" description="Disordered" evidence="7">
    <location>
        <begin position="50"/>
        <end position="86"/>
    </location>
</feature>
<feature type="coiled-coil region" evidence="6">
    <location>
        <begin position="177"/>
        <end position="243"/>
    </location>
</feature>
<dbReference type="GO" id="GO:0005615">
    <property type="term" value="C:extracellular space"/>
    <property type="evidence" value="ECO:0007669"/>
    <property type="project" value="TreeGrafter"/>
</dbReference>
<dbReference type="InterPro" id="IPR050373">
    <property type="entry name" value="Fibrinogen_C-term_domain"/>
</dbReference>
<sequence>MFRMPALNVAYLAFLLSSVIGSDRQQHRMQHGPCSYTFILPEVDHCRPSNDFQVSNTLQRDSPPEASTDASQSTAERTPKERPSWQERKLESLETAMENNTQWLQKLENFIQENVRSGMEEIKRTAVHTQTAAMLEMGTNLLSQSAEQTRKLTDVETQVLNQTSRLEIQLLEYSLLTNRLEKHILEQTQEISRLSEKNSFLEQRLLGLEAQYGRELRGLESEKEQLQELVQRQSHTVSQLQAEVGSSVRNSTLMQRQQAALMDTVQQLLAMVNNCKEISSVPSGDLLTFRDCAELLQSGATDNGVYTIRLPNSTQTVKVFCDMKTGGGGWTVLQFRGNGSVDFHRGWRDYKTGFGEPSGEHWLGNDIIHKLTNSKEYSLHIQLKDREGDEAFSHYEHFYIDGEENNYSLHAENYSGTAGRMSSLAHSGTQFSTKDRDNDRCTCRCAQLASGGWWFEACGPSNLNGVFYPSSTSAVRYSGIKWYYWKGPNLMATMATMMVKQRAAGQIKLS</sequence>
<keyword evidence="2 8" id="KW-0732">Signal</keyword>
<dbReference type="OMA" id="PEVEHCK"/>
<dbReference type="PANTHER" id="PTHR19143">
    <property type="entry name" value="FIBRINOGEN/TENASCIN/ANGIOPOEITIN"/>
    <property type="match status" value="1"/>
</dbReference>
<gene>
    <name evidence="10" type="primary">angpt2b</name>
</gene>